<proteinExistence type="predicted"/>
<dbReference type="eggNOG" id="ENOG5034BDN">
    <property type="taxonomic scope" value="Bacteria"/>
</dbReference>
<sequence length="196" mass="20829">MVDQIHGDDRAMTRRRLMRGVAWAVPTLAVSVAAPAVAASQLGPEVGGSTQFQSSCSGTTQTLTINGTGSYPSQGTWISNVPSAPAPTSATLTAYYPTDLAPLTWTRLGTGSPAWTVPVVDTSVAQISGYTAYSSTYSGAWTYDTPNRRFYNAARPHFQAVRSGRTCVTPVTIYVQRQVTLSGQAYSVRRGPSTLS</sequence>
<dbReference type="RefSeq" id="WP_038371632.1">
    <property type="nucleotide sequence ID" value="NZ_KK069991.1"/>
</dbReference>
<evidence type="ECO:0000256" key="1">
    <source>
        <dbReference type="SAM" id="SignalP"/>
    </source>
</evidence>
<dbReference type="HOGENOM" id="CLU_1387951_0_0_11"/>
<organism evidence="2 3">
    <name type="scientific">Brachybacterium phenoliresistens</name>
    <dbReference type="NCBI Taxonomy" id="396014"/>
    <lineage>
        <taxon>Bacteria</taxon>
        <taxon>Bacillati</taxon>
        <taxon>Actinomycetota</taxon>
        <taxon>Actinomycetes</taxon>
        <taxon>Micrococcales</taxon>
        <taxon>Dermabacteraceae</taxon>
        <taxon>Brachybacterium</taxon>
    </lineage>
</organism>
<accession>Z9JVB6</accession>
<gene>
    <name evidence="2" type="ORF">BF93_15360</name>
</gene>
<keyword evidence="3" id="KW-1185">Reference proteome</keyword>
<dbReference type="PATRIC" id="fig|396014.3.peg.1414"/>
<feature type="chain" id="PRO_5004992167" evidence="1">
    <location>
        <begin position="39"/>
        <end position="196"/>
    </location>
</feature>
<name>Z9JVB6_9MICO</name>
<dbReference type="OrthoDB" id="5122585at2"/>
<protein>
    <submittedName>
        <fullName evidence="2">Uncharacterized protein</fullName>
    </submittedName>
</protein>
<dbReference type="PROSITE" id="PS51318">
    <property type="entry name" value="TAT"/>
    <property type="match status" value="1"/>
</dbReference>
<dbReference type="STRING" id="396014.BF93_15360"/>
<comment type="caution">
    <text evidence="2">The sequence shown here is derived from an EMBL/GenBank/DDBJ whole genome shotgun (WGS) entry which is preliminary data.</text>
</comment>
<dbReference type="AlphaFoldDB" id="Z9JVB6"/>
<evidence type="ECO:0000313" key="3">
    <source>
        <dbReference type="Proteomes" id="UP000023067"/>
    </source>
</evidence>
<feature type="signal peptide" evidence="1">
    <location>
        <begin position="1"/>
        <end position="38"/>
    </location>
</feature>
<evidence type="ECO:0000313" key="2">
    <source>
        <dbReference type="EMBL" id="EWS81741.1"/>
    </source>
</evidence>
<dbReference type="InterPro" id="IPR006311">
    <property type="entry name" value="TAT_signal"/>
</dbReference>
<reference evidence="2 3" key="1">
    <citation type="submission" date="2014-02" db="EMBL/GenBank/DDBJ databases">
        <title>Genome sequence of Brachybacterium phenoliresistens strain W13A50.</title>
        <authorList>
            <person name="Wang X."/>
        </authorList>
    </citation>
    <scope>NUCLEOTIDE SEQUENCE [LARGE SCALE GENOMIC DNA]</scope>
    <source>
        <strain evidence="2 3">W13A50</strain>
    </source>
</reference>
<keyword evidence="1" id="KW-0732">Signal</keyword>
<dbReference type="EMBL" id="JDYK01000006">
    <property type="protein sequence ID" value="EWS81741.1"/>
    <property type="molecule type" value="Genomic_DNA"/>
</dbReference>
<dbReference type="Proteomes" id="UP000023067">
    <property type="component" value="Unassembled WGS sequence"/>
</dbReference>